<evidence type="ECO:0000313" key="2">
    <source>
        <dbReference type="EMBL" id="ANE45568.1"/>
    </source>
</evidence>
<protein>
    <recommendedName>
        <fullName evidence="1">Fibronectin type-III domain-containing protein</fullName>
    </recommendedName>
</protein>
<dbReference type="InterPro" id="IPR013783">
    <property type="entry name" value="Ig-like_fold"/>
</dbReference>
<dbReference type="PROSITE" id="PS00018">
    <property type="entry name" value="EF_HAND_1"/>
    <property type="match status" value="2"/>
</dbReference>
<dbReference type="SUPFAM" id="SSF69304">
    <property type="entry name" value="Tricorn protease N-terminal domain"/>
    <property type="match status" value="1"/>
</dbReference>
<evidence type="ECO:0000313" key="3">
    <source>
        <dbReference type="Proteomes" id="UP000076927"/>
    </source>
</evidence>
<dbReference type="STRING" id="1178515.SY83_03775"/>
<proteinExistence type="predicted"/>
<evidence type="ECO:0000259" key="1">
    <source>
        <dbReference type="PROSITE" id="PS50853"/>
    </source>
</evidence>
<dbReference type="CDD" id="cd00063">
    <property type="entry name" value="FN3"/>
    <property type="match status" value="1"/>
</dbReference>
<dbReference type="InterPro" id="IPR003961">
    <property type="entry name" value="FN3_dom"/>
</dbReference>
<dbReference type="Proteomes" id="UP000076927">
    <property type="component" value="Chromosome"/>
</dbReference>
<feature type="domain" description="Fibronectin type-III" evidence="1">
    <location>
        <begin position="739"/>
        <end position="826"/>
    </location>
</feature>
<reference evidence="2 3" key="1">
    <citation type="submission" date="2015-01" db="EMBL/GenBank/DDBJ databases">
        <title>Paenibacillus swuensis/DY6/whole genome sequencing.</title>
        <authorList>
            <person name="Kim M.K."/>
            <person name="Srinivasan S."/>
            <person name="Lee J.-J."/>
        </authorList>
    </citation>
    <scope>NUCLEOTIDE SEQUENCE [LARGE SCALE GENOMIC DNA]</scope>
    <source>
        <strain evidence="2 3">DY6</strain>
    </source>
</reference>
<dbReference type="KEGG" id="pswu:SY83_03775"/>
<dbReference type="InterPro" id="IPR036116">
    <property type="entry name" value="FN3_sf"/>
</dbReference>
<gene>
    <name evidence="2" type="ORF">SY83_03775</name>
</gene>
<dbReference type="GO" id="GO:0000272">
    <property type="term" value="P:polysaccharide catabolic process"/>
    <property type="evidence" value="ECO:0007669"/>
    <property type="project" value="InterPro"/>
</dbReference>
<sequence length="1013" mass="113473">MSVIYGLAQETRNWKYIISKIILFVLMFSLLPISPALADGKRITIKPDAKFDWDLDQIIFSVEINSSEPIVSVNAHTSHNKQTITLAYNKGTARWEGVSSIAKTIPGDYKLTVKAKDWTGASETHTKAYTVKPAKTMLIQSPVAHQLVTSNVYVDADARSSSDLALNLRDYYGSTLTMAYSQQGRIQRDVPLNMDPGRYNLTIGPKDGPYTDQRIFPVYYEPSKRLNTIHSVPGQILDYDGQRILYLANHKELWIKYVKGGKLERIVKHQKIHSAFLTPAGCIYRIGLYEEFMYYEWANGESAPLSYSPEVKGNYLMYNDEGTLYLRDLVKGSVTEVDSNVRQAFLGPQGELIYHLDHNKGYQLVVYKDGIKTYLFKGYDIKSFIIEGNHALINSDTELIHMDLSKQPWEKNVLMDDYHKAQEPHTDYELKNGWISYIQKLPIDASYWNTTDKLYVQHASGERREVSLNDHNKSIIGLSPWGEVMYEEGKYTYTSSFQSSSPAVQSTLKGTVRYINSKPYMMIGNAITEVLPAPASQMKGINFSDNVLKLDYTGTVKEGPGIQSIRLISTLADETIALNPTLANNMLTIEFSKPPMFWGQYKIHIPHDAVVDPQDRPVMIYDVTHYFDNQSMQISYKNKISVRDLTYKHPALDHASVTVRRITTSGEVTEAQAYTSVNGTASFWFLNGGTFQITAQADGYLTQSKEIEMSDPKIAQEIIFDMIQGQDPLPDREQPQWDSGAALTSSDIKPNAVTLAWPEAKDNDKISVYRLTYDGGEPFTVTGNVYTFHGLKPDTKYRFSVEAGDPGGNWSQPLETEAVTEVLLQPLTLSSNKSAIMIGEKATLSIDSMPVRDMQAYDLLIGWDPRTLLMDWEHIAPGPSTPPYRIQKRKLGDGLIRLIGAKSGTSTITDVTQIHKLAMVGFMGKMSGSTQVILKAGSKFADRRGHITTLKTDQIITLHIIQLDLNGDGLVGLEDLAILSAAVGVPEAYEVRMDLNMDGAVTDEDVDILLSKL</sequence>
<dbReference type="Gene3D" id="2.60.40.10">
    <property type="entry name" value="Immunoglobulins"/>
    <property type="match status" value="1"/>
</dbReference>
<dbReference type="Pfam" id="PF00041">
    <property type="entry name" value="fn3"/>
    <property type="match status" value="1"/>
</dbReference>
<organism evidence="2 3">
    <name type="scientific">Paenibacillus swuensis</name>
    <dbReference type="NCBI Taxonomy" id="1178515"/>
    <lineage>
        <taxon>Bacteria</taxon>
        <taxon>Bacillati</taxon>
        <taxon>Bacillota</taxon>
        <taxon>Bacilli</taxon>
        <taxon>Bacillales</taxon>
        <taxon>Paenibacillaceae</taxon>
        <taxon>Paenibacillus</taxon>
    </lineage>
</organism>
<dbReference type="SMART" id="SM00060">
    <property type="entry name" value="FN3"/>
    <property type="match status" value="1"/>
</dbReference>
<dbReference type="PATRIC" id="fig|1178515.4.peg.749"/>
<dbReference type="AlphaFoldDB" id="A0A172TEU0"/>
<dbReference type="EMBL" id="CP011388">
    <property type="protein sequence ID" value="ANE45568.1"/>
    <property type="molecule type" value="Genomic_DNA"/>
</dbReference>
<dbReference type="Gene3D" id="1.10.1330.10">
    <property type="entry name" value="Dockerin domain"/>
    <property type="match status" value="1"/>
</dbReference>
<dbReference type="SUPFAM" id="SSF49265">
    <property type="entry name" value="Fibronectin type III"/>
    <property type="match status" value="1"/>
</dbReference>
<dbReference type="InterPro" id="IPR018247">
    <property type="entry name" value="EF_Hand_1_Ca_BS"/>
</dbReference>
<dbReference type="Gene3D" id="2.60.40.1120">
    <property type="entry name" value="Carboxypeptidase-like, regulatory domain"/>
    <property type="match status" value="1"/>
</dbReference>
<dbReference type="RefSeq" id="WP_068604375.1">
    <property type="nucleotide sequence ID" value="NZ_CP011388.1"/>
</dbReference>
<name>A0A172TEU0_9BACL</name>
<keyword evidence="3" id="KW-1185">Reference proteome</keyword>
<dbReference type="PROSITE" id="PS50853">
    <property type="entry name" value="FN3"/>
    <property type="match status" value="1"/>
</dbReference>
<accession>A0A172TEU0</accession>
<dbReference type="InterPro" id="IPR036439">
    <property type="entry name" value="Dockerin_dom_sf"/>
</dbReference>